<protein>
    <submittedName>
        <fullName evidence="7">Dihydrodipicolinate synthase family protein</fullName>
    </submittedName>
</protein>
<dbReference type="PROSITE" id="PS00666">
    <property type="entry name" value="DHDPS_2"/>
    <property type="match status" value="1"/>
</dbReference>
<feature type="active site" description="Schiff-base intermediate with substrate" evidence="5">
    <location>
        <position position="162"/>
    </location>
</feature>
<feature type="active site" description="Proton donor/acceptor" evidence="5">
    <location>
        <position position="134"/>
    </location>
</feature>
<evidence type="ECO:0000256" key="4">
    <source>
        <dbReference type="PIRNR" id="PIRNR001365"/>
    </source>
</evidence>
<dbReference type="PANTHER" id="PTHR12128:SF66">
    <property type="entry name" value="4-HYDROXY-2-OXOGLUTARATE ALDOLASE, MITOCHONDRIAL"/>
    <property type="match status" value="1"/>
</dbReference>
<dbReference type="AlphaFoldDB" id="A0A431VHZ9"/>
<evidence type="ECO:0000313" key="8">
    <source>
        <dbReference type="Proteomes" id="UP000277007"/>
    </source>
</evidence>
<dbReference type="GO" id="GO:0044281">
    <property type="term" value="P:small molecule metabolic process"/>
    <property type="evidence" value="ECO:0007669"/>
    <property type="project" value="UniProtKB-ARBA"/>
</dbReference>
<dbReference type="PIRSF" id="PIRSF001365">
    <property type="entry name" value="DHDPS"/>
    <property type="match status" value="1"/>
</dbReference>
<dbReference type="SUPFAM" id="SSF51569">
    <property type="entry name" value="Aldolase"/>
    <property type="match status" value="1"/>
</dbReference>
<dbReference type="GO" id="GO:0008840">
    <property type="term" value="F:4-hydroxy-tetrahydrodipicolinate synthase activity"/>
    <property type="evidence" value="ECO:0007669"/>
    <property type="project" value="TreeGrafter"/>
</dbReference>
<dbReference type="InterPro" id="IPR002220">
    <property type="entry name" value="DapA-like"/>
</dbReference>
<sequence>MSKITGPFVAVVTPFDAEERMDEAALRAQVARQAAVGNGVFCAGTNGEFYALSFEEKQRAAALCVEAANGRVPVLAHIGEISTHQTIALGRAIAGLGVAAVSAITPSFIACSSDELIGYYRRVADALTVPLYLYNIPARTGNTLTPEAAAILADHPNIVGIKDSAGSQESLDGFLAIARARADFDVMVGPDSLILHGLRHGAAGCVSGLGNVAPVTLNRIWTAWRDGDAADAAQAYFGQLRKDLYALGFPPSMVKRALFHAMPAVGHSRGPVLIGADTDRAIAAIAARFAEATDGALNGSPE</sequence>
<dbReference type="InterPro" id="IPR020625">
    <property type="entry name" value="Schiff_base-form_aldolases_AS"/>
</dbReference>
<keyword evidence="3" id="KW-0704">Schiff base</keyword>
<dbReference type="PANTHER" id="PTHR12128">
    <property type="entry name" value="DIHYDRODIPICOLINATE SYNTHASE"/>
    <property type="match status" value="1"/>
</dbReference>
<comment type="caution">
    <text evidence="7">The sequence shown here is derived from an EMBL/GenBank/DDBJ whole genome shotgun (WGS) entry which is preliminary data.</text>
</comment>
<keyword evidence="2 4" id="KW-0456">Lyase</keyword>
<gene>
    <name evidence="7" type="ORF">EJ903_10075</name>
</gene>
<dbReference type="CDD" id="cd00408">
    <property type="entry name" value="DHDPS-like"/>
    <property type="match status" value="1"/>
</dbReference>
<evidence type="ECO:0000256" key="6">
    <source>
        <dbReference type="PIRSR" id="PIRSR001365-2"/>
    </source>
</evidence>
<feature type="binding site" evidence="6">
    <location>
        <position position="206"/>
    </location>
    <ligand>
        <name>pyruvate</name>
        <dbReference type="ChEBI" id="CHEBI:15361"/>
    </ligand>
</feature>
<dbReference type="EMBL" id="RXMA01000007">
    <property type="protein sequence ID" value="RTR21073.1"/>
    <property type="molecule type" value="Genomic_DNA"/>
</dbReference>
<evidence type="ECO:0000256" key="5">
    <source>
        <dbReference type="PIRSR" id="PIRSR001365-1"/>
    </source>
</evidence>
<dbReference type="PRINTS" id="PR00146">
    <property type="entry name" value="DHPICSNTHASE"/>
</dbReference>
<evidence type="ECO:0000256" key="3">
    <source>
        <dbReference type="ARBA" id="ARBA00023270"/>
    </source>
</evidence>
<dbReference type="Gene3D" id="3.20.20.70">
    <property type="entry name" value="Aldolase class I"/>
    <property type="match status" value="1"/>
</dbReference>
<accession>A0A431VHZ9</accession>
<evidence type="ECO:0000313" key="7">
    <source>
        <dbReference type="EMBL" id="RTR21073.1"/>
    </source>
</evidence>
<dbReference type="Pfam" id="PF00701">
    <property type="entry name" value="DHDPS"/>
    <property type="match status" value="1"/>
</dbReference>
<dbReference type="OrthoDB" id="7431780at2"/>
<name>A0A431VHZ9_9PROT</name>
<dbReference type="Proteomes" id="UP000277007">
    <property type="component" value="Unassembled WGS sequence"/>
</dbReference>
<comment type="similarity">
    <text evidence="1 4">Belongs to the DapA family.</text>
</comment>
<dbReference type="RefSeq" id="WP_126614697.1">
    <property type="nucleotide sequence ID" value="NZ_JBHUCY010000029.1"/>
</dbReference>
<proteinExistence type="inferred from homology"/>
<dbReference type="InterPro" id="IPR013785">
    <property type="entry name" value="Aldolase_TIM"/>
</dbReference>
<keyword evidence="8" id="KW-1185">Reference proteome</keyword>
<organism evidence="7 8">
    <name type="scientific">Azospirillum griseum</name>
    <dbReference type="NCBI Taxonomy" id="2496639"/>
    <lineage>
        <taxon>Bacteria</taxon>
        <taxon>Pseudomonadati</taxon>
        <taxon>Pseudomonadota</taxon>
        <taxon>Alphaproteobacteria</taxon>
        <taxon>Rhodospirillales</taxon>
        <taxon>Azospirillaceae</taxon>
        <taxon>Azospirillum</taxon>
    </lineage>
</organism>
<evidence type="ECO:0000256" key="1">
    <source>
        <dbReference type="ARBA" id="ARBA00007592"/>
    </source>
</evidence>
<evidence type="ECO:0000256" key="2">
    <source>
        <dbReference type="ARBA" id="ARBA00023239"/>
    </source>
</evidence>
<reference evidence="7 8" key="1">
    <citation type="submission" date="2018-12" db="EMBL/GenBank/DDBJ databases">
        <authorList>
            <person name="Yang Y."/>
        </authorList>
    </citation>
    <scope>NUCLEOTIDE SEQUENCE [LARGE SCALE GENOMIC DNA]</scope>
    <source>
        <strain evidence="7 8">L-25-5w-1</strain>
    </source>
</reference>
<dbReference type="SMART" id="SM01130">
    <property type="entry name" value="DHDPS"/>
    <property type="match status" value="1"/>
</dbReference>